<protein>
    <recommendedName>
        <fullName evidence="1">Thoeris protein ThsB TIR-like domain-containing protein</fullName>
    </recommendedName>
</protein>
<dbReference type="InterPro" id="IPR015032">
    <property type="entry name" value="ThsB__TIR-like_domain"/>
</dbReference>
<dbReference type="Gene3D" id="3.40.50.10140">
    <property type="entry name" value="Toll/interleukin-1 receptor homology (TIR) domain"/>
    <property type="match status" value="1"/>
</dbReference>
<sequence>MTTVFISHDHSDKQYIEAIKATRLNSNHPLEFEDRSLAEAICNEHGHTIRRPPSDFHSLPVKEEITKLLASSHKLLVLVGNNTHSKLWVEWEIEQFLKYNSEKNVLVMRTPDNNYAGAPSIVHHLELYAWNLQRIAQWAR</sequence>
<reference evidence="2 3" key="1">
    <citation type="submission" date="2020-04" db="EMBL/GenBank/DDBJ databases">
        <title>Vibrio sp. SM6, a novel species isolated from seawater.</title>
        <authorList>
            <person name="Wang X."/>
        </authorList>
    </citation>
    <scope>NUCLEOTIDE SEQUENCE [LARGE SCALE GENOMIC DNA]</scope>
    <source>
        <strain evidence="2 3">SM6</strain>
    </source>
</reference>
<dbReference type="RefSeq" id="WP_168837971.1">
    <property type="nucleotide sequence ID" value="NZ_JABAIK010000037.1"/>
</dbReference>
<accession>A0A7X8TU77</accession>
<dbReference type="Pfam" id="PF08937">
    <property type="entry name" value="ThsB_TIR"/>
    <property type="match status" value="1"/>
</dbReference>
<keyword evidence="3" id="KW-1185">Reference proteome</keyword>
<gene>
    <name evidence="2" type="ORF">HGP28_18755</name>
</gene>
<evidence type="ECO:0000259" key="1">
    <source>
        <dbReference type="Pfam" id="PF08937"/>
    </source>
</evidence>
<organism evidence="2 3">
    <name type="scientific">Vibrio agarilyticus</name>
    <dbReference type="NCBI Taxonomy" id="2726741"/>
    <lineage>
        <taxon>Bacteria</taxon>
        <taxon>Pseudomonadati</taxon>
        <taxon>Pseudomonadota</taxon>
        <taxon>Gammaproteobacteria</taxon>
        <taxon>Vibrionales</taxon>
        <taxon>Vibrionaceae</taxon>
        <taxon>Vibrio</taxon>
    </lineage>
</organism>
<dbReference type="InterPro" id="IPR035897">
    <property type="entry name" value="Toll_tir_struct_dom_sf"/>
</dbReference>
<dbReference type="Proteomes" id="UP000535589">
    <property type="component" value="Unassembled WGS sequence"/>
</dbReference>
<evidence type="ECO:0000313" key="3">
    <source>
        <dbReference type="Proteomes" id="UP000535589"/>
    </source>
</evidence>
<feature type="domain" description="Thoeris protein ThsB TIR-like" evidence="1">
    <location>
        <begin position="5"/>
        <end position="114"/>
    </location>
</feature>
<proteinExistence type="predicted"/>
<dbReference type="AlphaFoldDB" id="A0A7X8TU77"/>
<dbReference type="EMBL" id="JABAIK010000037">
    <property type="protein sequence ID" value="NLS14901.1"/>
    <property type="molecule type" value="Genomic_DNA"/>
</dbReference>
<comment type="caution">
    <text evidence="2">The sequence shown here is derived from an EMBL/GenBank/DDBJ whole genome shotgun (WGS) entry which is preliminary data.</text>
</comment>
<name>A0A7X8TU77_9VIBR</name>
<evidence type="ECO:0000313" key="2">
    <source>
        <dbReference type="EMBL" id="NLS14901.1"/>
    </source>
</evidence>